<sequence length="214" mass="23213">MRAMATVLDHDIQGDCVQAQKGRPRGFCTDTALAAALRVFWTKGYEGASISDLTEAMGITRPSMYAAFGNKESLFRHALDLYEREKLDYIGRALAAPTARGVAERMMRGGIETQTSDCAAKGCLSVISSLPCGDDAQAIREEVIARRASSHAAMLARFERAQAEGDFGADIAPDDLIHYLFAVLQGLAVQASAGVPREQLARTVDFTLNIWPTR</sequence>
<dbReference type="PANTHER" id="PTHR47506">
    <property type="entry name" value="TRANSCRIPTIONAL REGULATORY PROTEIN"/>
    <property type="match status" value="1"/>
</dbReference>
<dbReference type="InterPro" id="IPR036271">
    <property type="entry name" value="Tet_transcr_reg_TetR-rel_C_sf"/>
</dbReference>
<keyword evidence="3" id="KW-0804">Transcription</keyword>
<comment type="caution">
    <text evidence="6">The sequence shown here is derived from an EMBL/GenBank/DDBJ whole genome shotgun (WGS) entry which is preliminary data.</text>
</comment>
<dbReference type="PANTHER" id="PTHR47506:SF1">
    <property type="entry name" value="HTH-TYPE TRANSCRIPTIONAL REGULATOR YJDC"/>
    <property type="match status" value="1"/>
</dbReference>
<dbReference type="SUPFAM" id="SSF46689">
    <property type="entry name" value="Homeodomain-like"/>
    <property type="match status" value="1"/>
</dbReference>
<gene>
    <name evidence="6" type="ORF">DEP91_04710</name>
</gene>
<evidence type="ECO:0000256" key="1">
    <source>
        <dbReference type="ARBA" id="ARBA00023015"/>
    </source>
</evidence>
<proteinExistence type="predicted"/>
<evidence type="ECO:0000256" key="2">
    <source>
        <dbReference type="ARBA" id="ARBA00023125"/>
    </source>
</evidence>
<dbReference type="EMBL" id="DOYJ01000133">
    <property type="protein sequence ID" value="HCB75463.1"/>
    <property type="molecule type" value="Genomic_DNA"/>
</dbReference>
<dbReference type="PRINTS" id="PR00455">
    <property type="entry name" value="HTHTETR"/>
</dbReference>
<dbReference type="PROSITE" id="PS01081">
    <property type="entry name" value="HTH_TETR_1"/>
    <property type="match status" value="1"/>
</dbReference>
<feature type="domain" description="HTH tetR-type" evidence="5">
    <location>
        <begin position="26"/>
        <end position="86"/>
    </location>
</feature>
<dbReference type="Gene3D" id="1.10.10.60">
    <property type="entry name" value="Homeodomain-like"/>
    <property type="match status" value="1"/>
</dbReference>
<dbReference type="Proteomes" id="UP000262699">
    <property type="component" value="Unassembled WGS sequence"/>
</dbReference>
<evidence type="ECO:0000259" key="5">
    <source>
        <dbReference type="PROSITE" id="PS50977"/>
    </source>
</evidence>
<dbReference type="AlphaFoldDB" id="A0A3D0WCH3"/>
<dbReference type="InterPro" id="IPR001647">
    <property type="entry name" value="HTH_TetR"/>
</dbReference>
<dbReference type="SUPFAM" id="SSF48498">
    <property type="entry name" value="Tetracyclin repressor-like, C-terminal domain"/>
    <property type="match status" value="1"/>
</dbReference>
<dbReference type="InterPro" id="IPR009057">
    <property type="entry name" value="Homeodomain-like_sf"/>
</dbReference>
<reference evidence="6 7" key="1">
    <citation type="journal article" date="2018" name="Nat. Biotechnol.">
        <title>A standardized bacterial taxonomy based on genome phylogeny substantially revises the tree of life.</title>
        <authorList>
            <person name="Parks D.H."/>
            <person name="Chuvochina M."/>
            <person name="Waite D.W."/>
            <person name="Rinke C."/>
            <person name="Skarshewski A."/>
            <person name="Chaumeil P.A."/>
            <person name="Hugenholtz P."/>
        </authorList>
    </citation>
    <scope>NUCLEOTIDE SEQUENCE [LARGE SCALE GENOMIC DNA]</scope>
    <source>
        <strain evidence="6">UBA9015</strain>
    </source>
</reference>
<evidence type="ECO:0000313" key="7">
    <source>
        <dbReference type="Proteomes" id="UP000262699"/>
    </source>
</evidence>
<feature type="DNA-binding region" description="H-T-H motif" evidence="4">
    <location>
        <begin position="49"/>
        <end position="68"/>
    </location>
</feature>
<evidence type="ECO:0000313" key="6">
    <source>
        <dbReference type="EMBL" id="HCB75463.1"/>
    </source>
</evidence>
<protein>
    <submittedName>
        <fullName evidence="6">TetR family transcriptional regulator</fullName>
    </submittedName>
</protein>
<dbReference type="InterPro" id="IPR023772">
    <property type="entry name" value="DNA-bd_HTH_TetR-type_CS"/>
</dbReference>
<keyword evidence="2 4" id="KW-0238">DNA-binding</keyword>
<dbReference type="PROSITE" id="PS50977">
    <property type="entry name" value="HTH_TETR_2"/>
    <property type="match status" value="1"/>
</dbReference>
<evidence type="ECO:0000256" key="3">
    <source>
        <dbReference type="ARBA" id="ARBA00023163"/>
    </source>
</evidence>
<keyword evidence="1" id="KW-0805">Transcription regulation</keyword>
<name>A0A3D0WCH3_9SPHN</name>
<organism evidence="6 7">
    <name type="scientific">Sphingomonas bacterium</name>
    <dbReference type="NCBI Taxonomy" id="1895847"/>
    <lineage>
        <taxon>Bacteria</taxon>
        <taxon>Pseudomonadati</taxon>
        <taxon>Pseudomonadota</taxon>
        <taxon>Alphaproteobacteria</taxon>
        <taxon>Sphingomonadales</taxon>
        <taxon>Sphingomonadaceae</taxon>
        <taxon>Sphingomonas</taxon>
    </lineage>
</organism>
<dbReference type="Pfam" id="PF00440">
    <property type="entry name" value="TetR_N"/>
    <property type="match status" value="1"/>
</dbReference>
<dbReference type="GO" id="GO:0003677">
    <property type="term" value="F:DNA binding"/>
    <property type="evidence" value="ECO:0007669"/>
    <property type="project" value="UniProtKB-UniRule"/>
</dbReference>
<accession>A0A3D0WCH3</accession>
<evidence type="ECO:0000256" key="4">
    <source>
        <dbReference type="PROSITE-ProRule" id="PRU00335"/>
    </source>
</evidence>
<dbReference type="Gene3D" id="1.10.357.10">
    <property type="entry name" value="Tetracycline Repressor, domain 2"/>
    <property type="match status" value="1"/>
</dbReference>